<dbReference type="Proteomes" id="UP000835792">
    <property type="component" value="Unassembled WGS sequence"/>
</dbReference>
<sequence>MGPVYNALRRMEFLISATYNTMIFDDSDLRLIWMSNDCHFGVI</sequence>
<proteinExistence type="predicted"/>
<gene>
    <name evidence="1" type="ORF">GHA_02035</name>
</gene>
<reference evidence="1" key="1">
    <citation type="submission" date="2020-05" db="EMBL/GenBank/DDBJ databases">
        <authorList>
            <person name="Delgado-Blas J."/>
        </authorList>
    </citation>
    <scope>NUCLEOTIDE SEQUENCE</scope>
    <source>
        <strain evidence="1">BB1468</strain>
    </source>
</reference>
<accession>A0ABN7GL02</accession>
<keyword evidence="2" id="KW-1185">Reference proteome</keyword>
<protein>
    <submittedName>
        <fullName evidence="1">Uncharacterized protein</fullName>
    </submittedName>
</protein>
<evidence type="ECO:0000313" key="1">
    <source>
        <dbReference type="EMBL" id="CAB5562180.1"/>
    </source>
</evidence>
<dbReference type="EMBL" id="CAHPRB010000006">
    <property type="protein sequence ID" value="CAB5562180.1"/>
    <property type="molecule type" value="Genomic_DNA"/>
</dbReference>
<comment type="caution">
    <text evidence="1">The sequence shown here is derived from an EMBL/GenBank/DDBJ whole genome shotgun (WGS) entry which is preliminary data.</text>
</comment>
<name>A0ABN7GL02_9ENTR</name>
<evidence type="ECO:0000313" key="2">
    <source>
        <dbReference type="Proteomes" id="UP000835792"/>
    </source>
</evidence>
<organism evidence="1 2">
    <name type="scientific">Citrobacter youngae</name>
    <dbReference type="NCBI Taxonomy" id="133448"/>
    <lineage>
        <taxon>Bacteria</taxon>
        <taxon>Pseudomonadati</taxon>
        <taxon>Pseudomonadota</taxon>
        <taxon>Gammaproteobacteria</taxon>
        <taxon>Enterobacterales</taxon>
        <taxon>Enterobacteriaceae</taxon>
        <taxon>Citrobacter</taxon>
        <taxon>Citrobacter freundii complex</taxon>
    </lineage>
</organism>